<name>A0A4Y8SH58_9SPHI</name>
<dbReference type="AlphaFoldDB" id="A0A4Y8SH58"/>
<dbReference type="PANTHER" id="PTHR28037">
    <property type="entry name" value="ALCOHOL O-ACETYLTRANSFERASE 1-RELATED"/>
    <property type="match status" value="1"/>
</dbReference>
<dbReference type="Pfam" id="PF00668">
    <property type="entry name" value="Condensation"/>
    <property type="match status" value="1"/>
</dbReference>
<comment type="caution">
    <text evidence="2">The sequence shown here is derived from an EMBL/GenBank/DDBJ whole genome shotgun (WGS) entry which is preliminary data.</text>
</comment>
<dbReference type="InterPro" id="IPR023213">
    <property type="entry name" value="CAT-like_dom_sf"/>
</dbReference>
<dbReference type="RefSeq" id="WP_133230520.1">
    <property type="nucleotide sequence ID" value="NZ_SOZE01000009.1"/>
</dbReference>
<dbReference type="EMBL" id="SOZE01000009">
    <property type="protein sequence ID" value="TFF37784.1"/>
    <property type="molecule type" value="Genomic_DNA"/>
</dbReference>
<dbReference type="PANTHER" id="PTHR28037:SF1">
    <property type="entry name" value="ALCOHOL O-ACETYLTRANSFERASE 1-RELATED"/>
    <property type="match status" value="1"/>
</dbReference>
<dbReference type="Gene3D" id="3.30.559.30">
    <property type="entry name" value="Nonribosomal peptide synthetase, condensation domain"/>
    <property type="match status" value="1"/>
</dbReference>
<feature type="domain" description="Condensation" evidence="1">
    <location>
        <begin position="29"/>
        <end position="149"/>
    </location>
</feature>
<sequence>MPDLKGRPFGAVEKLYLALDEIAVKTFALVAELDNRIPDEAVGPAFEALARQHAQLNYRIAEDSHFQFWFLNSHDRLIPYRIIPAGDDRAWTAVLAEELIKPFDLSKAPLIRIIILQKQYKSILMILSHHSLGDGISAYFLMQDFLKILSGLKLDCLTLPKSMDGLLEEVTEQESYFIPASSGTLRERSYNNSVRIFIDKVQLSEALTASIQQRSRAEGTTVNSALNAAVAIALNKLSEVPYDRPLVARLPVSARNVLGLQREFVLNVITKNVSMQPVNDDNFWVFARWIGSELKSAASIDEVKAYVRYFRNALLQPVAFSHIVKGVEERIQTDFMLSNLGRVQEDASGIYQIKTLWGPIVISGTGAEQTVGAVTIGGRLSMTNTSFSHLPGLLKETVDILAGAVKQ</sequence>
<dbReference type="InterPro" id="IPR001242">
    <property type="entry name" value="Condensation_dom"/>
</dbReference>
<dbReference type="SUPFAM" id="SSF52777">
    <property type="entry name" value="CoA-dependent acyltransferases"/>
    <property type="match status" value="2"/>
</dbReference>
<proteinExistence type="predicted"/>
<dbReference type="InterPro" id="IPR052058">
    <property type="entry name" value="Alcohol_O-acetyltransferase"/>
</dbReference>
<accession>A0A4Y8SH58</accession>
<dbReference type="GO" id="GO:0003824">
    <property type="term" value="F:catalytic activity"/>
    <property type="evidence" value="ECO:0007669"/>
    <property type="project" value="InterPro"/>
</dbReference>
<dbReference type="Gene3D" id="3.30.559.10">
    <property type="entry name" value="Chloramphenicol acetyltransferase-like domain"/>
    <property type="match status" value="1"/>
</dbReference>
<dbReference type="OrthoDB" id="863140at2"/>
<protein>
    <recommendedName>
        <fullName evidence="1">Condensation domain-containing protein</fullName>
    </recommendedName>
</protein>
<evidence type="ECO:0000259" key="1">
    <source>
        <dbReference type="Pfam" id="PF00668"/>
    </source>
</evidence>
<reference evidence="2 3" key="1">
    <citation type="journal article" date="2017" name="Int. J. Syst. Evol. Microbiol.">
        <title>Mucilaginibacterpsychrotolerans sp. nov., isolated from peatlands.</title>
        <authorList>
            <person name="Deng Y."/>
            <person name="Shen L."/>
            <person name="Xu B."/>
            <person name="Liu Y."/>
            <person name="Gu Z."/>
            <person name="Liu H."/>
            <person name="Zhou Y."/>
        </authorList>
    </citation>
    <scope>NUCLEOTIDE SEQUENCE [LARGE SCALE GENOMIC DNA]</scope>
    <source>
        <strain evidence="2 3">NH7-4</strain>
    </source>
</reference>
<gene>
    <name evidence="2" type="ORF">E2R66_11500</name>
</gene>
<evidence type="ECO:0000313" key="3">
    <source>
        <dbReference type="Proteomes" id="UP000297540"/>
    </source>
</evidence>
<keyword evidence="3" id="KW-1185">Reference proteome</keyword>
<evidence type="ECO:0000313" key="2">
    <source>
        <dbReference type="EMBL" id="TFF37784.1"/>
    </source>
</evidence>
<organism evidence="2 3">
    <name type="scientific">Mucilaginibacter psychrotolerans</name>
    <dbReference type="NCBI Taxonomy" id="1524096"/>
    <lineage>
        <taxon>Bacteria</taxon>
        <taxon>Pseudomonadati</taxon>
        <taxon>Bacteroidota</taxon>
        <taxon>Sphingobacteriia</taxon>
        <taxon>Sphingobacteriales</taxon>
        <taxon>Sphingobacteriaceae</taxon>
        <taxon>Mucilaginibacter</taxon>
    </lineage>
</organism>
<dbReference type="Proteomes" id="UP000297540">
    <property type="component" value="Unassembled WGS sequence"/>
</dbReference>